<gene>
    <name evidence="6" type="ORF">LRX75_04185</name>
</gene>
<comment type="caution">
    <text evidence="6">The sequence shown here is derived from an EMBL/GenBank/DDBJ whole genome shotgun (WGS) entry which is preliminary data.</text>
</comment>
<dbReference type="InterPro" id="IPR000182">
    <property type="entry name" value="GNAT_dom"/>
</dbReference>
<evidence type="ECO:0000256" key="2">
    <source>
        <dbReference type="ARBA" id="ARBA00023315"/>
    </source>
</evidence>
<proteinExistence type="inferred from homology"/>
<protein>
    <submittedName>
        <fullName evidence="6">GNAT family N-acetyltransferase</fullName>
    </submittedName>
</protein>
<comment type="similarity">
    <text evidence="3">Belongs to the acetyltransferase family. RimJ subfamily.</text>
</comment>
<feature type="domain" description="N-acetyltransferase" evidence="5">
    <location>
        <begin position="49"/>
        <end position="204"/>
    </location>
</feature>
<keyword evidence="2" id="KW-0012">Acyltransferase</keyword>
<dbReference type="AlphaFoldDB" id="A0A9X1NP70"/>
<evidence type="ECO:0000256" key="1">
    <source>
        <dbReference type="ARBA" id="ARBA00022679"/>
    </source>
</evidence>
<dbReference type="SUPFAM" id="SSF55729">
    <property type="entry name" value="Acyl-CoA N-acyltransferases (Nat)"/>
    <property type="match status" value="1"/>
</dbReference>
<reference evidence="6" key="1">
    <citation type="submission" date="2021-12" db="EMBL/GenBank/DDBJ databases">
        <authorList>
            <person name="Li Y."/>
        </authorList>
    </citation>
    <scope>NUCLEOTIDE SEQUENCE</scope>
    <source>
        <strain evidence="6">DKSPLA3</strain>
    </source>
</reference>
<keyword evidence="7" id="KW-1185">Reference proteome</keyword>
<dbReference type="GO" id="GO:0016747">
    <property type="term" value="F:acyltransferase activity, transferring groups other than amino-acyl groups"/>
    <property type="evidence" value="ECO:0007669"/>
    <property type="project" value="InterPro"/>
</dbReference>
<accession>A0A9X1NP70</accession>
<feature type="region of interest" description="Disordered" evidence="4">
    <location>
        <begin position="1"/>
        <end position="39"/>
    </location>
</feature>
<dbReference type="PANTHER" id="PTHR43792:SF8">
    <property type="entry name" value="[RIBOSOMAL PROTEIN US5]-ALANINE N-ACETYLTRANSFERASE"/>
    <property type="match status" value="1"/>
</dbReference>
<evidence type="ECO:0000256" key="4">
    <source>
        <dbReference type="SAM" id="MobiDB-lite"/>
    </source>
</evidence>
<organism evidence="6 7">
    <name type="scientific">Rhizobium quercicola</name>
    <dbReference type="NCBI Taxonomy" id="2901226"/>
    <lineage>
        <taxon>Bacteria</taxon>
        <taxon>Pseudomonadati</taxon>
        <taxon>Pseudomonadota</taxon>
        <taxon>Alphaproteobacteria</taxon>
        <taxon>Hyphomicrobiales</taxon>
        <taxon>Rhizobiaceae</taxon>
        <taxon>Rhizobium/Agrobacterium group</taxon>
        <taxon>Rhizobium</taxon>
    </lineage>
</organism>
<dbReference type="PROSITE" id="PS51186">
    <property type="entry name" value="GNAT"/>
    <property type="match status" value="1"/>
</dbReference>
<evidence type="ECO:0000256" key="3">
    <source>
        <dbReference type="ARBA" id="ARBA00038502"/>
    </source>
</evidence>
<evidence type="ECO:0000259" key="5">
    <source>
        <dbReference type="PROSITE" id="PS51186"/>
    </source>
</evidence>
<dbReference type="Proteomes" id="UP001139089">
    <property type="component" value="Unassembled WGS sequence"/>
</dbReference>
<name>A0A9X1NP70_9HYPH</name>
<keyword evidence="1" id="KW-0808">Transferase</keyword>
<evidence type="ECO:0000313" key="6">
    <source>
        <dbReference type="EMBL" id="MCD7108240.1"/>
    </source>
</evidence>
<dbReference type="InterPro" id="IPR051531">
    <property type="entry name" value="N-acetyltransferase"/>
</dbReference>
<dbReference type="PANTHER" id="PTHR43792">
    <property type="entry name" value="GNAT FAMILY, PUTATIVE (AFU_ORTHOLOGUE AFUA_3G00765)-RELATED-RELATED"/>
    <property type="match status" value="1"/>
</dbReference>
<dbReference type="InterPro" id="IPR016181">
    <property type="entry name" value="Acyl_CoA_acyltransferase"/>
</dbReference>
<sequence>MTLDLDLDMPARRKPAISGSQIAGSRGEASRSPVSGSLPPCPVIATPRLTLRPHVLSDAPAITASLTDFAVVRMLLRVPQPYHPGDAREWLETQARSGTAWHAAITETDDRHIGMVSIETLRNGWHLGYWLNRQAWGRGIMSEAASALTAAFFRQRPDSTLLSGVFADNTASLKVQAKLGFAISGIADVYVPARGATVNRIETQLTREGFAPAP</sequence>
<evidence type="ECO:0000313" key="7">
    <source>
        <dbReference type="Proteomes" id="UP001139089"/>
    </source>
</evidence>
<dbReference type="Gene3D" id="3.40.630.30">
    <property type="match status" value="1"/>
</dbReference>
<dbReference type="EMBL" id="JAJOZR010000002">
    <property type="protein sequence ID" value="MCD7108240.1"/>
    <property type="molecule type" value="Genomic_DNA"/>
</dbReference>
<dbReference type="Pfam" id="PF13302">
    <property type="entry name" value="Acetyltransf_3"/>
    <property type="match status" value="1"/>
</dbReference>
<dbReference type="RefSeq" id="WP_231812192.1">
    <property type="nucleotide sequence ID" value="NZ_JAJOZR010000002.1"/>
</dbReference>